<accession>A0A131YQP7</accession>
<protein>
    <recommendedName>
        <fullName evidence="3">Pancreatic trypsin inhibitor</fullName>
    </recommendedName>
</protein>
<reference evidence="2" key="1">
    <citation type="journal article" date="2016" name="Ticks Tick Borne Dis.">
        <title>De novo assembly and annotation of the salivary gland transcriptome of Rhipicephalus appendiculatus male and female ticks during blood feeding.</title>
        <authorList>
            <person name="de Castro M.H."/>
            <person name="de Klerk D."/>
            <person name="Pienaar R."/>
            <person name="Latif A.A."/>
            <person name="Rees D.J."/>
            <person name="Mans B.J."/>
        </authorList>
    </citation>
    <scope>NUCLEOTIDE SEQUENCE</scope>
    <source>
        <tissue evidence="2">Salivary glands</tissue>
    </source>
</reference>
<feature type="signal peptide" evidence="1">
    <location>
        <begin position="1"/>
        <end position="22"/>
    </location>
</feature>
<sequence>MSLTFLVLCGCIISALLRPSQGCKNCCGSCTRPKTPACPNLTNGQSSKARYFPQTGSSECVAASSDHCKGKFYDKAEECKRCCKSYLQNKG</sequence>
<name>A0A131YQP7_RHIAP</name>
<dbReference type="EMBL" id="GEDV01007757">
    <property type="protein sequence ID" value="JAP80800.1"/>
    <property type="molecule type" value="Transcribed_RNA"/>
</dbReference>
<dbReference type="AlphaFoldDB" id="A0A131YQP7"/>
<evidence type="ECO:0000313" key="2">
    <source>
        <dbReference type="EMBL" id="JAP80800.1"/>
    </source>
</evidence>
<proteinExistence type="predicted"/>
<organism evidence="2">
    <name type="scientific">Rhipicephalus appendiculatus</name>
    <name type="common">Brown ear tick</name>
    <dbReference type="NCBI Taxonomy" id="34631"/>
    <lineage>
        <taxon>Eukaryota</taxon>
        <taxon>Metazoa</taxon>
        <taxon>Ecdysozoa</taxon>
        <taxon>Arthropoda</taxon>
        <taxon>Chelicerata</taxon>
        <taxon>Arachnida</taxon>
        <taxon>Acari</taxon>
        <taxon>Parasitiformes</taxon>
        <taxon>Ixodida</taxon>
        <taxon>Ixodoidea</taxon>
        <taxon>Ixodidae</taxon>
        <taxon>Rhipicephalinae</taxon>
        <taxon>Rhipicephalus</taxon>
        <taxon>Rhipicephalus</taxon>
    </lineage>
</organism>
<evidence type="ECO:0008006" key="3">
    <source>
        <dbReference type="Google" id="ProtNLM"/>
    </source>
</evidence>
<feature type="chain" id="PRO_5007285834" description="Pancreatic trypsin inhibitor" evidence="1">
    <location>
        <begin position="23"/>
        <end position="91"/>
    </location>
</feature>
<keyword evidence="1" id="KW-0732">Signal</keyword>
<evidence type="ECO:0000256" key="1">
    <source>
        <dbReference type="SAM" id="SignalP"/>
    </source>
</evidence>